<feature type="compositionally biased region" description="Basic and acidic residues" evidence="1">
    <location>
        <begin position="154"/>
        <end position="164"/>
    </location>
</feature>
<organism evidence="2 3">
    <name type="scientific">Candida boidinii</name>
    <name type="common">Yeast</name>
    <dbReference type="NCBI Taxonomy" id="5477"/>
    <lineage>
        <taxon>Eukaryota</taxon>
        <taxon>Fungi</taxon>
        <taxon>Dikarya</taxon>
        <taxon>Ascomycota</taxon>
        <taxon>Saccharomycotina</taxon>
        <taxon>Pichiomycetes</taxon>
        <taxon>Pichiales</taxon>
        <taxon>Pichiaceae</taxon>
        <taxon>Ogataea</taxon>
        <taxon>Ogataea/Candida clade</taxon>
    </lineage>
</organism>
<feature type="compositionally biased region" description="Acidic residues" evidence="1">
    <location>
        <begin position="168"/>
        <end position="178"/>
    </location>
</feature>
<feature type="compositionally biased region" description="Basic and acidic residues" evidence="1">
    <location>
        <begin position="10"/>
        <end position="28"/>
    </location>
</feature>
<protein>
    <submittedName>
        <fullName evidence="2">Unnamed protein product</fullName>
    </submittedName>
</protein>
<proteinExistence type="predicted"/>
<dbReference type="Proteomes" id="UP001165120">
    <property type="component" value="Unassembled WGS sequence"/>
</dbReference>
<sequence length="199" mass="23373">MAKKNSYGKAHNDDERKDNIIPENKDFGGESGNLAPMSDEQKQNSKRKLKDVIANQHKEKLSRQKKKRLDKYIEHQLKREEKAILFKKLEETRIDSSILKSAKLIGTGRQTKREEFVEALQLEKQGRGDDRTKDILYEERTVKNWDDSSDEEFKDYRENLKQKPLEQANDDASDEEDETHPSTQSEGFIDYRPTQEKKE</sequence>
<comment type="caution">
    <text evidence="2">The sequence shown here is derived from an EMBL/GenBank/DDBJ whole genome shotgun (WGS) entry which is preliminary data.</text>
</comment>
<gene>
    <name evidence="2" type="ORF">Cboi02_000641200</name>
</gene>
<evidence type="ECO:0000313" key="3">
    <source>
        <dbReference type="Proteomes" id="UP001165120"/>
    </source>
</evidence>
<name>A0A9W6WKF3_CANBO</name>
<dbReference type="AlphaFoldDB" id="A0A9W6WKF3"/>
<evidence type="ECO:0000313" key="2">
    <source>
        <dbReference type="EMBL" id="GME80514.1"/>
    </source>
</evidence>
<dbReference type="EMBL" id="BSXN01004076">
    <property type="protein sequence ID" value="GME80514.1"/>
    <property type="molecule type" value="Genomic_DNA"/>
</dbReference>
<keyword evidence="3" id="KW-1185">Reference proteome</keyword>
<evidence type="ECO:0000256" key="1">
    <source>
        <dbReference type="SAM" id="MobiDB-lite"/>
    </source>
</evidence>
<feature type="region of interest" description="Disordered" evidence="1">
    <location>
        <begin position="1"/>
        <end position="67"/>
    </location>
</feature>
<reference evidence="2" key="1">
    <citation type="submission" date="2023-04" db="EMBL/GenBank/DDBJ databases">
        <title>Candida boidinii NBRC 10035.</title>
        <authorList>
            <person name="Ichikawa N."/>
            <person name="Sato H."/>
            <person name="Tonouchi N."/>
        </authorList>
    </citation>
    <scope>NUCLEOTIDE SEQUENCE</scope>
    <source>
        <strain evidence="2">NBRC 10035</strain>
    </source>
</reference>
<feature type="region of interest" description="Disordered" evidence="1">
    <location>
        <begin position="147"/>
        <end position="199"/>
    </location>
</feature>
<accession>A0A9W6WKF3</accession>